<proteinExistence type="predicted"/>
<accession>A0ACD4PIB6</accession>
<organism evidence="1 2">
    <name type="scientific">Mycoplasmopsis edwardii</name>
    <dbReference type="NCBI Taxonomy" id="53558"/>
    <lineage>
        <taxon>Bacteria</taxon>
        <taxon>Bacillati</taxon>
        <taxon>Mycoplasmatota</taxon>
        <taxon>Mycoplasmoidales</taxon>
        <taxon>Metamycoplasmataceae</taxon>
        <taxon>Mycoplasmopsis</taxon>
    </lineage>
</organism>
<dbReference type="EMBL" id="CP114370">
    <property type="protein sequence ID" value="WBP84365.1"/>
    <property type="molecule type" value="Genomic_DNA"/>
</dbReference>
<keyword evidence="1" id="KW-0762">Sugar transport</keyword>
<evidence type="ECO:0000313" key="2">
    <source>
        <dbReference type="Proteomes" id="UP001213039"/>
    </source>
</evidence>
<name>A0ACD4PIB6_9BACT</name>
<protein>
    <submittedName>
        <fullName evidence="1">PTS sugar transporter subunit IIABC</fullName>
    </submittedName>
</protein>
<evidence type="ECO:0000313" key="1">
    <source>
        <dbReference type="EMBL" id="WBP84365.1"/>
    </source>
</evidence>
<dbReference type="Proteomes" id="UP001213039">
    <property type="component" value="Chromosome"/>
</dbReference>
<gene>
    <name evidence="1" type="ORF">Me_995_000348</name>
</gene>
<keyword evidence="1" id="KW-0813">Transport</keyword>
<reference evidence="1" key="1">
    <citation type="submission" date="2022-12" db="EMBL/GenBank/DDBJ databases">
        <authorList>
            <consortium name="Asia Pacific Centre for Animal Health"/>
            <person name="Klose S.M."/>
            <person name="Legione A.R."/>
            <person name="Monotti I."/>
            <person name="Bushell R."/>
            <person name="Marenda M.S."/>
            <person name="Sugiyama T."/>
            <person name="Browning G.F."/>
            <person name="Vaz P.K."/>
        </authorList>
    </citation>
    <scope>NUCLEOTIDE SEQUENCE</scope>
    <source>
        <strain evidence="1">Felid995</strain>
    </source>
</reference>
<sequence length="118" mass="13593">MINNKFKMVFLSVITLGLIWIKWKKKIEHKKNTFYQVDNLPFKIESLIEFLGEDNYELDKQMPSRVVLKIKDIDKVQLEKIQGLKGVSGLFVKSSVISIILGVYSTSVYNALLNKNKG</sequence>
<keyword evidence="2" id="KW-1185">Reference proteome</keyword>